<dbReference type="EMBL" id="JBGBPQ010000019">
    <property type="protein sequence ID" value="KAL1504585.1"/>
    <property type="molecule type" value="Genomic_DNA"/>
</dbReference>
<dbReference type="Proteomes" id="UP001515480">
    <property type="component" value="Unassembled WGS sequence"/>
</dbReference>
<keyword evidence="5" id="KW-1185">Reference proteome</keyword>
<evidence type="ECO:0000259" key="3">
    <source>
        <dbReference type="Pfam" id="PF01764"/>
    </source>
</evidence>
<organism evidence="4 5">
    <name type="scientific">Prymnesium parvum</name>
    <name type="common">Toxic golden alga</name>
    <dbReference type="NCBI Taxonomy" id="97485"/>
    <lineage>
        <taxon>Eukaryota</taxon>
        <taxon>Haptista</taxon>
        <taxon>Haptophyta</taxon>
        <taxon>Prymnesiophyceae</taxon>
        <taxon>Prymnesiales</taxon>
        <taxon>Prymnesiaceae</taxon>
        <taxon>Prymnesium</taxon>
    </lineage>
</organism>
<keyword evidence="2" id="KW-0812">Transmembrane</keyword>
<evidence type="ECO:0000256" key="2">
    <source>
        <dbReference type="SAM" id="Phobius"/>
    </source>
</evidence>
<keyword evidence="2" id="KW-0472">Membrane</keyword>
<feature type="transmembrane region" description="Helical" evidence="2">
    <location>
        <begin position="144"/>
        <end position="172"/>
    </location>
</feature>
<dbReference type="InterPro" id="IPR029058">
    <property type="entry name" value="AB_hydrolase_fold"/>
</dbReference>
<protein>
    <recommendedName>
        <fullName evidence="3">Fungal lipase-type domain-containing protein</fullName>
    </recommendedName>
</protein>
<evidence type="ECO:0000313" key="5">
    <source>
        <dbReference type="Proteomes" id="UP001515480"/>
    </source>
</evidence>
<dbReference type="SUPFAM" id="SSF53474">
    <property type="entry name" value="alpha/beta-Hydrolases"/>
    <property type="match status" value="1"/>
</dbReference>
<dbReference type="Pfam" id="PF01764">
    <property type="entry name" value="Lipase_3"/>
    <property type="match status" value="1"/>
</dbReference>
<dbReference type="GO" id="GO:0006629">
    <property type="term" value="P:lipid metabolic process"/>
    <property type="evidence" value="ECO:0007669"/>
    <property type="project" value="InterPro"/>
</dbReference>
<dbReference type="Gene3D" id="3.40.50.1820">
    <property type="entry name" value="alpha/beta hydrolase"/>
    <property type="match status" value="1"/>
</dbReference>
<dbReference type="InterPro" id="IPR002921">
    <property type="entry name" value="Fungal_lipase-type"/>
</dbReference>
<evidence type="ECO:0000313" key="4">
    <source>
        <dbReference type="EMBL" id="KAL1504585.1"/>
    </source>
</evidence>
<evidence type="ECO:0000256" key="1">
    <source>
        <dbReference type="SAM" id="MobiDB-lite"/>
    </source>
</evidence>
<dbReference type="PANTHER" id="PTHR45856">
    <property type="entry name" value="ALPHA/BETA-HYDROLASES SUPERFAMILY PROTEIN"/>
    <property type="match status" value="1"/>
</dbReference>
<keyword evidence="2" id="KW-1133">Transmembrane helix</keyword>
<feature type="domain" description="Fungal lipase-type" evidence="3">
    <location>
        <begin position="385"/>
        <end position="540"/>
    </location>
</feature>
<name>A0AB34IR97_PRYPA</name>
<proteinExistence type="predicted"/>
<dbReference type="InterPro" id="IPR051218">
    <property type="entry name" value="Sec_MonoDiacylglyc_Lipase"/>
</dbReference>
<dbReference type="PANTHER" id="PTHR45856:SF24">
    <property type="entry name" value="FUNGAL LIPASE-LIKE DOMAIN-CONTAINING PROTEIN"/>
    <property type="match status" value="1"/>
</dbReference>
<reference evidence="4 5" key="1">
    <citation type="journal article" date="2024" name="Science">
        <title>Giant polyketide synthase enzymes in the biosynthesis of giant marine polyether toxins.</title>
        <authorList>
            <person name="Fallon T.R."/>
            <person name="Shende V.V."/>
            <person name="Wierzbicki I.H."/>
            <person name="Pendleton A.L."/>
            <person name="Watervoot N.F."/>
            <person name="Auber R.P."/>
            <person name="Gonzalez D.J."/>
            <person name="Wisecaver J.H."/>
            <person name="Moore B.S."/>
        </authorList>
    </citation>
    <scope>NUCLEOTIDE SEQUENCE [LARGE SCALE GENOMIC DNA]</scope>
    <source>
        <strain evidence="4 5">12B1</strain>
    </source>
</reference>
<gene>
    <name evidence="4" type="ORF">AB1Y20_008370</name>
</gene>
<dbReference type="AlphaFoldDB" id="A0AB34IR97"/>
<comment type="caution">
    <text evidence="4">The sequence shown here is derived from an EMBL/GenBank/DDBJ whole genome shotgun (WGS) entry which is preliminary data.</text>
</comment>
<accession>A0AB34IR97</accession>
<feature type="region of interest" description="Disordered" evidence="1">
    <location>
        <begin position="26"/>
        <end position="55"/>
    </location>
</feature>
<sequence>MALSRPRPLPPLTVCSSMIDANDACSSTNKLSGGPSPDVDGAASPSREQPDSALTFTVSSPPVHELSRTRSFSWGFLNEAEELTFSMTLSASDANLAGRGLAAMLPVIDEKEEPAPGAAVRRVLTMRLDKRALRRRATPGRRCAFTMVLFWRILPVVGAVVLAAGFASPLFLRPALGGQRRGSPVPLQASAWSLGQELEYARAAALRRVAPSARIARLEELTRYERVHLKRCTQAMAEELHHSAARELTKLTLQLSPLRPPRPCAAPASSFPHIAVAAMGFTSAAIEALAPSRAPLDSPRACDHAVTSDSAWVARGVPGGFDGELALRCAELSSMTYHSTDCAPSEAASRLRRDLRGAGLQLVAELCNPASEVYALVARNASAVFVAFRGSATVKNVMSDLDYANNEKASREYRTLCGGGSSNLPWQLHGGFAKAYLSIRQELVKTVAPLAHLDLVVTGHSMGGALAVLASLDLKSQQSKSTAPDSTIANPTRVQRTYTFAAPRVGDTRFALTFERVFSAPEEHWALQAPSDAVPHLPFAAWGFQHPRGVFKLAEWRADAATDRGDCIEYLRPREGRPLNWATCHDISAYSAHLRHLLTTEDSASVVELNGERTPLSECVDQLFADTPIATSFAI</sequence>
<dbReference type="CDD" id="cd00519">
    <property type="entry name" value="Lipase_3"/>
    <property type="match status" value="1"/>
</dbReference>